<gene>
    <name evidence="1" type="ORF">Tci_854977</name>
</gene>
<evidence type="ECO:0000313" key="1">
    <source>
        <dbReference type="EMBL" id="GFC83007.1"/>
    </source>
</evidence>
<dbReference type="EMBL" id="BKCJ011087309">
    <property type="protein sequence ID" value="GFC83007.1"/>
    <property type="molecule type" value="Genomic_DNA"/>
</dbReference>
<proteinExistence type="predicted"/>
<protein>
    <submittedName>
        <fullName evidence="1">Uncharacterized protein</fullName>
    </submittedName>
</protein>
<feature type="non-terminal residue" evidence="1">
    <location>
        <position position="1"/>
    </location>
</feature>
<accession>A0A699RD55</accession>
<comment type="caution">
    <text evidence="1">The sequence shown here is derived from an EMBL/GenBank/DDBJ whole genome shotgun (WGS) entry which is preliminary data.</text>
</comment>
<dbReference type="AlphaFoldDB" id="A0A699RD55"/>
<organism evidence="1">
    <name type="scientific">Tanacetum cinerariifolium</name>
    <name type="common">Dalmatian daisy</name>
    <name type="synonym">Chrysanthemum cinerariifolium</name>
    <dbReference type="NCBI Taxonomy" id="118510"/>
    <lineage>
        <taxon>Eukaryota</taxon>
        <taxon>Viridiplantae</taxon>
        <taxon>Streptophyta</taxon>
        <taxon>Embryophyta</taxon>
        <taxon>Tracheophyta</taxon>
        <taxon>Spermatophyta</taxon>
        <taxon>Magnoliopsida</taxon>
        <taxon>eudicotyledons</taxon>
        <taxon>Gunneridae</taxon>
        <taxon>Pentapetalae</taxon>
        <taxon>asterids</taxon>
        <taxon>campanulids</taxon>
        <taxon>Asterales</taxon>
        <taxon>Asteraceae</taxon>
        <taxon>Asteroideae</taxon>
        <taxon>Anthemideae</taxon>
        <taxon>Anthemidinae</taxon>
        <taxon>Tanacetum</taxon>
    </lineage>
</organism>
<reference evidence="1" key="1">
    <citation type="journal article" date="2019" name="Sci. Rep.">
        <title>Draft genome of Tanacetum cinerariifolium, the natural source of mosquito coil.</title>
        <authorList>
            <person name="Yamashiro T."/>
            <person name="Shiraishi A."/>
            <person name="Satake H."/>
            <person name="Nakayama K."/>
        </authorList>
    </citation>
    <scope>NUCLEOTIDE SEQUENCE</scope>
</reference>
<name>A0A699RD55_TANCI</name>
<sequence>TLVDMKKEKEVVAMDPEPQGRITQEDVSAAEPTIFDDEELHNEEVQTTAAREKQEKADMKSALELQRQYDDKEENIDWSAVAKEVSTFFKPDKDAQEPQKKRVANETLLQESFKKLKAVVVLGSESTQEIPSNELKEMTKEDVQNILKLSKCQNLKLKLYRSSTIS</sequence>